<proteinExistence type="predicted"/>
<sequence>MKRRCKNDTNQWIEDKRNEAQEAADRGDSKTVYKITIELTSGFKSSGGVPIKAKNGTRLTTERQQLERWKEHFNEVLNQCEPDILLDLSNENVRAILNVNLNDISLEEGRRALQNLKNNKAAGSDELQPELLKNGGQPLELELLNIFNKIWRQETIPSEWGQGVIVTIPKKEELSDCNNWRGIFLLSIPGKAFCYILLERLKDEVDALLREEQAGFRNGRSCTEQIFTLRNIIE</sequence>
<dbReference type="GeneID" id="106458595"/>
<dbReference type="PANTHER" id="PTHR19446">
    <property type="entry name" value="REVERSE TRANSCRIPTASES"/>
    <property type="match status" value="1"/>
</dbReference>
<evidence type="ECO:0000313" key="1">
    <source>
        <dbReference type="Proteomes" id="UP000694941"/>
    </source>
</evidence>
<dbReference type="Proteomes" id="UP000694941">
    <property type="component" value="Unplaced"/>
</dbReference>
<reference evidence="2" key="1">
    <citation type="submission" date="2025-08" db="UniProtKB">
        <authorList>
            <consortium name="RefSeq"/>
        </authorList>
    </citation>
    <scope>IDENTIFICATION</scope>
    <source>
        <tissue evidence="2">Muscle</tissue>
    </source>
</reference>
<dbReference type="RefSeq" id="XP_022240572.1">
    <property type="nucleotide sequence ID" value="XM_022384864.1"/>
</dbReference>
<gene>
    <name evidence="2" type="primary">LOC106458595</name>
</gene>
<keyword evidence="1" id="KW-1185">Reference proteome</keyword>
<protein>
    <submittedName>
        <fullName evidence="2">Uncharacterized protein LOC106458595</fullName>
    </submittedName>
</protein>
<name>A0ABM1SAB7_LIMPO</name>
<organism evidence="1 2">
    <name type="scientific">Limulus polyphemus</name>
    <name type="common">Atlantic horseshoe crab</name>
    <dbReference type="NCBI Taxonomy" id="6850"/>
    <lineage>
        <taxon>Eukaryota</taxon>
        <taxon>Metazoa</taxon>
        <taxon>Ecdysozoa</taxon>
        <taxon>Arthropoda</taxon>
        <taxon>Chelicerata</taxon>
        <taxon>Merostomata</taxon>
        <taxon>Xiphosura</taxon>
        <taxon>Limulidae</taxon>
        <taxon>Limulus</taxon>
    </lineage>
</organism>
<evidence type="ECO:0000313" key="2">
    <source>
        <dbReference type="RefSeq" id="XP_022240572.1"/>
    </source>
</evidence>
<accession>A0ABM1SAB7</accession>